<dbReference type="EMBL" id="OOGT01000081">
    <property type="protein sequence ID" value="SPL70789.1"/>
    <property type="molecule type" value="Genomic_DNA"/>
</dbReference>
<sequence length="113" mass="13147">MNMKALIVLCASLCMTQVFANTPVAAEWDKFVQEYDTNQDQHIDLTEFKYVQDFAPYSWSNDLQGKNQHAKMFKKLDQNHDGYISTAELEHVNEYVNNPFLSAIWNENISTHL</sequence>
<dbReference type="OrthoDB" id="6695194at2"/>
<dbReference type="AlphaFoldDB" id="A0A2U3MZR7"/>
<feature type="signal peptide" evidence="1">
    <location>
        <begin position="1"/>
        <end position="20"/>
    </location>
</feature>
<accession>A0A2U3MZR7</accession>
<dbReference type="Gene3D" id="1.10.238.10">
    <property type="entry name" value="EF-hand"/>
    <property type="match status" value="1"/>
</dbReference>
<dbReference type="InterPro" id="IPR018247">
    <property type="entry name" value="EF_Hand_1_Ca_BS"/>
</dbReference>
<dbReference type="InterPro" id="IPR002048">
    <property type="entry name" value="EF_hand_dom"/>
</dbReference>
<dbReference type="SUPFAM" id="SSF47473">
    <property type="entry name" value="EF-hand"/>
    <property type="match status" value="1"/>
</dbReference>
<evidence type="ECO:0000256" key="1">
    <source>
        <dbReference type="SAM" id="SignalP"/>
    </source>
</evidence>
<feature type="chain" id="PRO_5015674952" evidence="1">
    <location>
        <begin position="21"/>
        <end position="113"/>
    </location>
</feature>
<reference evidence="4" key="1">
    <citation type="submission" date="2018-03" db="EMBL/GenBank/DDBJ databases">
        <authorList>
            <person name="Blom J."/>
        </authorList>
    </citation>
    <scope>NUCLEOTIDE SEQUENCE [LARGE SCALE GENOMIC DNA]</scope>
    <source>
        <strain evidence="4">KPC-SM-21</strain>
    </source>
</reference>
<dbReference type="GO" id="GO:0005509">
    <property type="term" value="F:calcium ion binding"/>
    <property type="evidence" value="ECO:0007669"/>
    <property type="project" value="InterPro"/>
</dbReference>
<dbReference type="PROSITE" id="PS00018">
    <property type="entry name" value="EF_HAND_1"/>
    <property type="match status" value="2"/>
</dbReference>
<gene>
    <name evidence="3" type="ORF">KPC_1967</name>
</gene>
<organism evidence="3 4">
    <name type="scientific">Acinetobacter stercoris</name>
    <dbReference type="NCBI Taxonomy" id="2126983"/>
    <lineage>
        <taxon>Bacteria</taxon>
        <taxon>Pseudomonadati</taxon>
        <taxon>Pseudomonadota</taxon>
        <taxon>Gammaproteobacteria</taxon>
        <taxon>Moraxellales</taxon>
        <taxon>Moraxellaceae</taxon>
        <taxon>Acinetobacter</taxon>
    </lineage>
</organism>
<proteinExistence type="predicted"/>
<dbReference type="RefSeq" id="WP_121974241.1">
    <property type="nucleotide sequence ID" value="NZ_OOGT01000081.1"/>
</dbReference>
<dbReference type="Proteomes" id="UP000245974">
    <property type="component" value="Unassembled WGS sequence"/>
</dbReference>
<evidence type="ECO:0000313" key="3">
    <source>
        <dbReference type="EMBL" id="SPL70789.1"/>
    </source>
</evidence>
<dbReference type="PROSITE" id="PS50222">
    <property type="entry name" value="EF_HAND_2"/>
    <property type="match status" value="2"/>
</dbReference>
<keyword evidence="4" id="KW-1185">Reference proteome</keyword>
<keyword evidence="1" id="KW-0732">Signal</keyword>
<feature type="domain" description="EF-hand" evidence="2">
    <location>
        <begin position="23"/>
        <end position="58"/>
    </location>
</feature>
<evidence type="ECO:0000313" key="4">
    <source>
        <dbReference type="Proteomes" id="UP000245974"/>
    </source>
</evidence>
<dbReference type="InterPro" id="IPR011992">
    <property type="entry name" value="EF-hand-dom_pair"/>
</dbReference>
<feature type="domain" description="EF-hand" evidence="2">
    <location>
        <begin position="64"/>
        <end position="99"/>
    </location>
</feature>
<dbReference type="InParanoid" id="A0A2U3MZR7"/>
<dbReference type="Pfam" id="PF13202">
    <property type="entry name" value="EF-hand_5"/>
    <property type="match status" value="1"/>
</dbReference>
<protein>
    <submittedName>
        <fullName evidence="3">EF hand</fullName>
    </submittedName>
</protein>
<name>A0A2U3MZR7_9GAMM</name>
<evidence type="ECO:0000259" key="2">
    <source>
        <dbReference type="PROSITE" id="PS50222"/>
    </source>
</evidence>